<evidence type="ECO:0000313" key="1">
    <source>
        <dbReference type="EMBL" id="KAF2786175.1"/>
    </source>
</evidence>
<organism evidence="1 2">
    <name type="scientific">Melanomma pulvis-pyrius CBS 109.77</name>
    <dbReference type="NCBI Taxonomy" id="1314802"/>
    <lineage>
        <taxon>Eukaryota</taxon>
        <taxon>Fungi</taxon>
        <taxon>Dikarya</taxon>
        <taxon>Ascomycota</taxon>
        <taxon>Pezizomycotina</taxon>
        <taxon>Dothideomycetes</taxon>
        <taxon>Pleosporomycetidae</taxon>
        <taxon>Pleosporales</taxon>
        <taxon>Melanommataceae</taxon>
        <taxon>Melanomma</taxon>
    </lineage>
</organism>
<proteinExistence type="predicted"/>
<sequence>MKANGVVSHITRLGSKIIFILRVVLGASGCSGWRWLWGNSGILHFGKKGNEGYRLGLLLS</sequence>
<dbReference type="AlphaFoldDB" id="A0A6A6WQK9"/>
<dbReference type="Proteomes" id="UP000799757">
    <property type="component" value="Unassembled WGS sequence"/>
</dbReference>
<name>A0A6A6WQK9_9PLEO</name>
<keyword evidence="2" id="KW-1185">Reference proteome</keyword>
<gene>
    <name evidence="1" type="ORF">K505DRAFT_151484</name>
</gene>
<reference evidence="1" key="1">
    <citation type="journal article" date="2020" name="Stud. Mycol.">
        <title>101 Dothideomycetes genomes: a test case for predicting lifestyles and emergence of pathogens.</title>
        <authorList>
            <person name="Haridas S."/>
            <person name="Albert R."/>
            <person name="Binder M."/>
            <person name="Bloem J."/>
            <person name="Labutti K."/>
            <person name="Salamov A."/>
            <person name="Andreopoulos B."/>
            <person name="Baker S."/>
            <person name="Barry K."/>
            <person name="Bills G."/>
            <person name="Bluhm B."/>
            <person name="Cannon C."/>
            <person name="Castanera R."/>
            <person name="Culley D."/>
            <person name="Daum C."/>
            <person name="Ezra D."/>
            <person name="Gonzalez J."/>
            <person name="Henrissat B."/>
            <person name="Kuo A."/>
            <person name="Liang C."/>
            <person name="Lipzen A."/>
            <person name="Lutzoni F."/>
            <person name="Magnuson J."/>
            <person name="Mondo S."/>
            <person name="Nolan M."/>
            <person name="Ohm R."/>
            <person name="Pangilinan J."/>
            <person name="Park H.-J."/>
            <person name="Ramirez L."/>
            <person name="Alfaro M."/>
            <person name="Sun H."/>
            <person name="Tritt A."/>
            <person name="Yoshinaga Y."/>
            <person name="Zwiers L.-H."/>
            <person name="Turgeon B."/>
            <person name="Goodwin S."/>
            <person name="Spatafora J."/>
            <person name="Crous P."/>
            <person name="Grigoriev I."/>
        </authorList>
    </citation>
    <scope>NUCLEOTIDE SEQUENCE</scope>
    <source>
        <strain evidence="1">CBS 109.77</strain>
    </source>
</reference>
<protein>
    <submittedName>
        <fullName evidence="1">Uncharacterized protein</fullName>
    </submittedName>
</protein>
<accession>A0A6A6WQK9</accession>
<dbReference type="EMBL" id="MU002528">
    <property type="protein sequence ID" value="KAF2786175.1"/>
    <property type="molecule type" value="Genomic_DNA"/>
</dbReference>
<evidence type="ECO:0000313" key="2">
    <source>
        <dbReference type="Proteomes" id="UP000799757"/>
    </source>
</evidence>